<dbReference type="AlphaFoldDB" id="A0A7C4FFQ4"/>
<dbReference type="GO" id="GO:0022857">
    <property type="term" value="F:transmembrane transporter activity"/>
    <property type="evidence" value="ECO:0007669"/>
    <property type="project" value="InterPro"/>
</dbReference>
<feature type="transmembrane region" description="Helical" evidence="6">
    <location>
        <begin position="112"/>
        <end position="135"/>
    </location>
</feature>
<feature type="transmembrane region" description="Helical" evidence="6">
    <location>
        <begin position="144"/>
        <end position="162"/>
    </location>
</feature>
<evidence type="ECO:0000256" key="6">
    <source>
        <dbReference type="SAM" id="Phobius"/>
    </source>
</evidence>
<organism evidence="7">
    <name type="scientific">Ignisphaera aggregans</name>
    <dbReference type="NCBI Taxonomy" id="334771"/>
    <lineage>
        <taxon>Archaea</taxon>
        <taxon>Thermoproteota</taxon>
        <taxon>Thermoprotei</taxon>
        <taxon>Desulfurococcales</taxon>
        <taxon>Desulfurococcaceae</taxon>
        <taxon>Ignisphaera</taxon>
    </lineage>
</organism>
<dbReference type="GO" id="GO:0005886">
    <property type="term" value="C:plasma membrane"/>
    <property type="evidence" value="ECO:0007669"/>
    <property type="project" value="UniProtKB-SubCell"/>
</dbReference>
<feature type="transmembrane region" description="Helical" evidence="6">
    <location>
        <begin position="90"/>
        <end position="106"/>
    </location>
</feature>
<dbReference type="InterPro" id="IPR001851">
    <property type="entry name" value="ABC_transp_permease"/>
</dbReference>
<feature type="transmembrane region" description="Helical" evidence="6">
    <location>
        <begin position="324"/>
        <end position="343"/>
    </location>
</feature>
<keyword evidence="2" id="KW-1003">Cell membrane</keyword>
<dbReference type="EMBL" id="DTFF01000042">
    <property type="protein sequence ID" value="HGI87703.1"/>
    <property type="molecule type" value="Genomic_DNA"/>
</dbReference>
<dbReference type="PANTHER" id="PTHR47089">
    <property type="entry name" value="ABC TRANSPORTER, PERMEASE PROTEIN"/>
    <property type="match status" value="1"/>
</dbReference>
<keyword evidence="4 6" id="KW-1133">Transmembrane helix</keyword>
<dbReference type="CDD" id="cd06580">
    <property type="entry name" value="TM_PBP1_transp_TpRbsC_like"/>
    <property type="match status" value="1"/>
</dbReference>
<proteinExistence type="predicted"/>
<dbReference type="PANTHER" id="PTHR47089:SF1">
    <property type="entry name" value="GUANOSINE ABC TRANSPORTER PERMEASE PROTEIN NUPP"/>
    <property type="match status" value="1"/>
</dbReference>
<protein>
    <submittedName>
        <fullName evidence="7">ABC transporter permease</fullName>
    </submittedName>
</protein>
<comment type="subcellular location">
    <subcellularLocation>
        <location evidence="1">Cell membrane</location>
        <topology evidence="1">Multi-pass membrane protein</topology>
    </subcellularLocation>
</comment>
<comment type="caution">
    <text evidence="7">The sequence shown here is derived from an EMBL/GenBank/DDBJ whole genome shotgun (WGS) entry which is preliminary data.</text>
</comment>
<evidence type="ECO:0000256" key="5">
    <source>
        <dbReference type="ARBA" id="ARBA00023136"/>
    </source>
</evidence>
<evidence type="ECO:0000256" key="2">
    <source>
        <dbReference type="ARBA" id="ARBA00022475"/>
    </source>
</evidence>
<reference evidence="7" key="1">
    <citation type="journal article" date="2020" name="mSystems">
        <title>Genome- and Community-Level Interaction Insights into Carbon Utilization and Element Cycling Functions of Hydrothermarchaeota in Hydrothermal Sediment.</title>
        <authorList>
            <person name="Zhou Z."/>
            <person name="Liu Y."/>
            <person name="Xu W."/>
            <person name="Pan J."/>
            <person name="Luo Z.H."/>
            <person name="Li M."/>
        </authorList>
    </citation>
    <scope>NUCLEOTIDE SEQUENCE [LARGE SCALE GENOMIC DNA]</scope>
    <source>
        <strain evidence="7">SpSt-732</strain>
    </source>
</reference>
<evidence type="ECO:0000313" key="7">
    <source>
        <dbReference type="EMBL" id="HGI87703.1"/>
    </source>
</evidence>
<feature type="transmembrane region" description="Helical" evidence="6">
    <location>
        <begin position="194"/>
        <end position="213"/>
    </location>
</feature>
<name>A0A7C4FFQ4_9CREN</name>
<feature type="transmembrane region" description="Helical" evidence="6">
    <location>
        <begin position="59"/>
        <end position="78"/>
    </location>
</feature>
<sequence length="351" mass="37441">MPRVAIVRRELPMAMSALAKVFVILLGMLIAVALVSTVTRTRIDIAFATLLQSLVNLNVFVYISTLLPIAVGLCIAFSANAWNLGAEGQLVMGAVGATFAALYTPLGSQEIVAPVVSIIFAALLGALWALPAALLKMFRGVNEALTTLLMNFIAYYTTNYLVKGPWRGRAVYGYPTTDMVPRQARIPMAPGYSFSWYVVAACIAIALLAYLFLYKTRLGAALRALGSSPRFVELIGVSSRRLYLIAFLLSGALAGFAGGVKLLVYHGKLVEGPIVGSGYGFTAIMLAWLGGLNPLLLIPASYYTAALYILSFGLQIGSAAIGDALANTIVGSLLTLALLADFLTRYKLVLR</sequence>
<feature type="transmembrane region" description="Helical" evidence="6">
    <location>
        <begin position="242"/>
        <end position="264"/>
    </location>
</feature>
<feature type="transmembrane region" description="Helical" evidence="6">
    <location>
        <begin position="270"/>
        <end position="289"/>
    </location>
</feature>
<accession>A0A7C4FFQ4</accession>
<evidence type="ECO:0000256" key="1">
    <source>
        <dbReference type="ARBA" id="ARBA00004651"/>
    </source>
</evidence>
<evidence type="ECO:0000256" key="4">
    <source>
        <dbReference type="ARBA" id="ARBA00022989"/>
    </source>
</evidence>
<evidence type="ECO:0000256" key="3">
    <source>
        <dbReference type="ARBA" id="ARBA00022692"/>
    </source>
</evidence>
<dbReference type="Pfam" id="PF02653">
    <property type="entry name" value="BPD_transp_2"/>
    <property type="match status" value="1"/>
</dbReference>
<feature type="transmembrane region" description="Helical" evidence="6">
    <location>
        <begin position="21"/>
        <end position="39"/>
    </location>
</feature>
<keyword evidence="5 6" id="KW-0472">Membrane</keyword>
<keyword evidence="3 6" id="KW-0812">Transmembrane</keyword>
<gene>
    <name evidence="7" type="ORF">ENV14_04845</name>
</gene>